<dbReference type="SUPFAM" id="SSF48179">
    <property type="entry name" value="6-phosphogluconate dehydrogenase C-terminal domain-like"/>
    <property type="match status" value="1"/>
</dbReference>
<dbReference type="SUPFAM" id="SSF51735">
    <property type="entry name" value="NAD(P)-binding Rossmann-fold domains"/>
    <property type="match status" value="1"/>
</dbReference>
<dbReference type="Pfam" id="PF03720">
    <property type="entry name" value="UDPG_MGDP_dh_C"/>
    <property type="match status" value="1"/>
</dbReference>
<organism evidence="5">
    <name type="scientific">Sphingomonas elodea</name>
    <dbReference type="NCBI Taxonomy" id="179878"/>
    <lineage>
        <taxon>Bacteria</taxon>
        <taxon>Pseudomonadati</taxon>
        <taxon>Pseudomonadota</taxon>
        <taxon>Alphaproteobacteria</taxon>
        <taxon>Sphingomonadales</taxon>
        <taxon>Sphingomonadaceae</taxon>
        <taxon>Sphingomonas</taxon>
    </lineage>
</organism>
<dbReference type="PANTHER" id="PTHR43491:SF1">
    <property type="entry name" value="UDP-N-ACETYL-D-MANNOSAMINE DEHYDROGENASE"/>
    <property type="match status" value="1"/>
</dbReference>
<dbReference type="InterPro" id="IPR036291">
    <property type="entry name" value="NAD(P)-bd_dom_sf"/>
</dbReference>
<accession>Q5FYV4</accession>
<feature type="domain" description="UDP-glucose/GDP-mannose dehydrogenase C-terminal" evidence="4">
    <location>
        <begin position="377"/>
        <end position="477"/>
    </location>
</feature>
<keyword evidence="2" id="KW-0520">NAD</keyword>
<evidence type="ECO:0000256" key="2">
    <source>
        <dbReference type="ARBA" id="ARBA00023027"/>
    </source>
</evidence>
<proteinExistence type="inferred from homology"/>
<dbReference type="AlphaFoldDB" id="Q5FYV4"/>
<reference evidence="5" key="2">
    <citation type="journal article" date="2005" name="Appl. Environ. Microbiol.">
        <title>Proteins encoded by Sphingomonas elodea ATCC 31461 rmlA and ugpG genes, involved in gellan gum biosynthesis, exhibit both dTDP- and UDP-glucose pyrophosphorylase activities.</title>
        <authorList>
            <person name="Silva E."/>
            <person name="Marques A.R."/>
            <person name="Fialho A.M."/>
            <person name="Granja A.T."/>
            <person name="Sa-Correia I."/>
        </authorList>
    </citation>
    <scope>NUCLEOTIDE SEQUENCE</scope>
</reference>
<dbReference type="Gene3D" id="3.40.50.720">
    <property type="entry name" value="NAD(P)-binding Rossmann-like Domain"/>
    <property type="match status" value="2"/>
</dbReference>
<name>Q5FYV4_SPHEL</name>
<dbReference type="SUPFAM" id="SSF52413">
    <property type="entry name" value="UDP-glucose/GDP-mannose dehydrogenase C-terminal domain"/>
    <property type="match status" value="1"/>
</dbReference>
<dbReference type="InterPro" id="IPR036220">
    <property type="entry name" value="UDP-Glc/GDP-Man_DH_C_sf"/>
</dbReference>
<sequence>MPPPPRRKRGWPSSCAGIWSIIKAETGADAEGPLPNGADLMTFEWPAHGLTLQARIESRTATIGVIGMGYVGLPLAVAFGEAGCSVLGFDLDPEKVVALNQGESYIKHIPGDRIAPLVAEQRITATADLDRLGEVDVLLICVPTPLTRHLEPDLKYVEHTTRAIARSLRKGQLVILESTTYPGTTREVMQPILEEEGLVAGRDFFLAYSPEREDPGNPTFSTTKIPKVVGADDPASAGLAMALYRHIVPQAIQVSSAATAEAVKITENVFRAVNIALVNELKLIFTAMDIDVWEVIDAAKSKPFGFMPFYPGPGLGGHCIPIDPFYLTWKAREYNQHTRFIELAGQINADMPQHVIRVLADTLDARFGRGLRGARVLVLGVAYKKNVDDIRESPSLRLMEMIEARGATADFHDPHVAQINGTREHPTLNFRHGIAWDEATIAGYDAVLIATDHDAVDYAALAASAKLVIDTRNACGKAGVTGANIARA</sequence>
<dbReference type="InterPro" id="IPR028359">
    <property type="entry name" value="UDP_ManNAc/GlcNAc_DH"/>
</dbReference>
<dbReference type="GO" id="GO:0051287">
    <property type="term" value="F:NAD binding"/>
    <property type="evidence" value="ECO:0007669"/>
    <property type="project" value="InterPro"/>
</dbReference>
<protein>
    <submittedName>
        <fullName evidence="5">UDP-glucose/GDP-mannose dehydrogenase</fullName>
    </submittedName>
</protein>
<reference evidence="5" key="1">
    <citation type="journal article" date="2003" name="Mol. Genet. Genomics">
        <title>Characterization of the ugpG gene encoding a UDP-glucose pyrophosphorylase from the gellan gum producer Sphingomonas paucimobilis ATCC 31461.</title>
        <authorList>
            <person name="Marques A.R."/>
            <person name="Ferreira P.B."/>
            <person name="Sa-Correia I."/>
            <person name="Fialho A.M."/>
        </authorList>
    </citation>
    <scope>NUCLEOTIDE SEQUENCE</scope>
</reference>
<dbReference type="EMBL" id="AY873993">
    <property type="protein sequence ID" value="AAW62512.1"/>
    <property type="molecule type" value="Genomic_DNA"/>
</dbReference>
<dbReference type="PIRSF" id="PIRSF000124">
    <property type="entry name" value="UDPglc_GDPman_dh"/>
    <property type="match status" value="1"/>
</dbReference>
<dbReference type="NCBIfam" id="TIGR03026">
    <property type="entry name" value="NDP-sugDHase"/>
    <property type="match status" value="1"/>
</dbReference>
<dbReference type="Pfam" id="PF03721">
    <property type="entry name" value="UDPG_MGDP_dh_N"/>
    <property type="match status" value="1"/>
</dbReference>
<dbReference type="InterPro" id="IPR014027">
    <property type="entry name" value="UDP-Glc/GDP-Man_DH_C"/>
</dbReference>
<dbReference type="InterPro" id="IPR014026">
    <property type="entry name" value="UDP-Glc/GDP-Man_DH_dimer"/>
</dbReference>
<dbReference type="InterPro" id="IPR008927">
    <property type="entry name" value="6-PGluconate_DH-like_C_sf"/>
</dbReference>
<dbReference type="PANTHER" id="PTHR43491">
    <property type="entry name" value="UDP-N-ACETYL-D-MANNOSAMINE DEHYDROGENASE"/>
    <property type="match status" value="1"/>
</dbReference>
<dbReference type="GO" id="GO:0000271">
    <property type="term" value="P:polysaccharide biosynthetic process"/>
    <property type="evidence" value="ECO:0007669"/>
    <property type="project" value="InterPro"/>
</dbReference>
<dbReference type="GO" id="GO:0016616">
    <property type="term" value="F:oxidoreductase activity, acting on the CH-OH group of donors, NAD or NADP as acceptor"/>
    <property type="evidence" value="ECO:0007669"/>
    <property type="project" value="InterPro"/>
</dbReference>
<comment type="similarity">
    <text evidence="3">Belongs to the UDP-glucose/GDP-mannose dehydrogenase family.</text>
</comment>
<dbReference type="InterPro" id="IPR017476">
    <property type="entry name" value="UDP-Glc/GDP-Man"/>
</dbReference>
<dbReference type="InterPro" id="IPR001732">
    <property type="entry name" value="UDP-Glc/GDP-Man_DH_N"/>
</dbReference>
<keyword evidence="1" id="KW-0560">Oxidoreductase</keyword>
<evidence type="ECO:0000259" key="4">
    <source>
        <dbReference type="SMART" id="SM00984"/>
    </source>
</evidence>
<dbReference type="GO" id="GO:0016628">
    <property type="term" value="F:oxidoreductase activity, acting on the CH-CH group of donors, NAD or NADP as acceptor"/>
    <property type="evidence" value="ECO:0007669"/>
    <property type="project" value="InterPro"/>
</dbReference>
<dbReference type="SMART" id="SM00984">
    <property type="entry name" value="UDPG_MGDP_dh_C"/>
    <property type="match status" value="1"/>
</dbReference>
<evidence type="ECO:0000256" key="1">
    <source>
        <dbReference type="ARBA" id="ARBA00023002"/>
    </source>
</evidence>
<evidence type="ECO:0000313" key="5">
    <source>
        <dbReference type="EMBL" id="AAW62512.1"/>
    </source>
</evidence>
<dbReference type="Pfam" id="PF00984">
    <property type="entry name" value="UDPG_MGDP_dh"/>
    <property type="match status" value="1"/>
</dbReference>
<dbReference type="PIRSF" id="PIRSF500136">
    <property type="entry name" value="UDP_ManNAc_DH"/>
    <property type="match status" value="1"/>
</dbReference>
<evidence type="ECO:0000256" key="3">
    <source>
        <dbReference type="PIRNR" id="PIRNR000124"/>
    </source>
</evidence>